<proteinExistence type="predicted"/>
<dbReference type="STRING" id="660518.SAMN05216218_11354"/>
<organism evidence="5 6">
    <name type="scientific">Halorientalis regularis</name>
    <dbReference type="NCBI Taxonomy" id="660518"/>
    <lineage>
        <taxon>Archaea</taxon>
        <taxon>Methanobacteriati</taxon>
        <taxon>Methanobacteriota</taxon>
        <taxon>Stenosarchaea group</taxon>
        <taxon>Halobacteria</taxon>
        <taxon>Halobacteriales</taxon>
        <taxon>Haloarculaceae</taxon>
        <taxon>Halorientalis</taxon>
    </lineage>
</organism>
<dbReference type="InterPro" id="IPR031803">
    <property type="entry name" value="BAT_GAF/HTH-assoc"/>
</dbReference>
<evidence type="ECO:0000259" key="4">
    <source>
        <dbReference type="Pfam" id="PF15915"/>
    </source>
</evidence>
<name>A0A1G7QQD4_9EURY</name>
<sequence>MSVIVEMEVVASDFELGRILDIVPGVRIEVETMVPAGERAVPLFWVYDGDRSSFESSVRDHPAVDAVTEIDEFEDRTLYAIDWDVEFDHFFGAIVENDGHILAATGHSDAWQFELRFPGHDCLSEFRESLNGAGISFEVIRVYNPTRPDAGPWFGLTPTQREALVLAVESGYYDIPRTCTTVELAEKLGISDQAVTERLRRAIVNLVDNSLLVTSDDSE</sequence>
<gene>
    <name evidence="5" type="ORF">SAMN05216218_11354</name>
</gene>
<keyword evidence="1" id="KW-0805">Transcription regulation</keyword>
<dbReference type="InterPro" id="IPR036388">
    <property type="entry name" value="WH-like_DNA-bd_sf"/>
</dbReference>
<dbReference type="RefSeq" id="WP_092694052.1">
    <property type="nucleotide sequence ID" value="NZ_FNBK01000013.1"/>
</dbReference>
<evidence type="ECO:0000259" key="3">
    <source>
        <dbReference type="Pfam" id="PF04967"/>
    </source>
</evidence>
<dbReference type="Proteomes" id="UP000199076">
    <property type="component" value="Unassembled WGS sequence"/>
</dbReference>
<protein>
    <submittedName>
        <fullName evidence="5">Predicted DNA binding protein, contains HTH domain</fullName>
    </submittedName>
</protein>
<dbReference type="PANTHER" id="PTHR34236:SF1">
    <property type="entry name" value="DIMETHYL SULFOXIDE REDUCTASE TRANSCRIPTIONAL ACTIVATOR"/>
    <property type="match status" value="1"/>
</dbReference>
<dbReference type="PANTHER" id="PTHR34236">
    <property type="entry name" value="DIMETHYL SULFOXIDE REDUCTASE TRANSCRIPTIONAL ACTIVATOR"/>
    <property type="match status" value="1"/>
</dbReference>
<feature type="domain" description="Bacterioopsin transcriptional activator GAF and HTH associated" evidence="4">
    <location>
        <begin position="24"/>
        <end position="148"/>
    </location>
</feature>
<feature type="domain" description="HTH bat-type" evidence="3">
    <location>
        <begin position="156"/>
        <end position="207"/>
    </location>
</feature>
<evidence type="ECO:0000256" key="2">
    <source>
        <dbReference type="ARBA" id="ARBA00023163"/>
    </source>
</evidence>
<reference evidence="6" key="1">
    <citation type="submission" date="2016-10" db="EMBL/GenBank/DDBJ databases">
        <authorList>
            <person name="Varghese N."/>
            <person name="Submissions S."/>
        </authorList>
    </citation>
    <scope>NUCLEOTIDE SEQUENCE [LARGE SCALE GENOMIC DNA]</scope>
    <source>
        <strain evidence="6">IBRC-M 10760</strain>
    </source>
</reference>
<dbReference type="Pfam" id="PF15915">
    <property type="entry name" value="BAT"/>
    <property type="match status" value="1"/>
</dbReference>
<dbReference type="EMBL" id="FNBK01000013">
    <property type="protein sequence ID" value="SDG00735.1"/>
    <property type="molecule type" value="Genomic_DNA"/>
</dbReference>
<dbReference type="InterPro" id="IPR007050">
    <property type="entry name" value="HTH_bacterioopsin"/>
</dbReference>
<evidence type="ECO:0000256" key="1">
    <source>
        <dbReference type="ARBA" id="ARBA00023015"/>
    </source>
</evidence>
<dbReference type="Pfam" id="PF04967">
    <property type="entry name" value="HTH_10"/>
    <property type="match status" value="1"/>
</dbReference>
<keyword evidence="6" id="KW-1185">Reference proteome</keyword>
<dbReference type="AlphaFoldDB" id="A0A1G7QQD4"/>
<accession>A0A1G7QQD4</accession>
<dbReference type="OrthoDB" id="156233at2157"/>
<dbReference type="Gene3D" id="1.10.10.10">
    <property type="entry name" value="Winged helix-like DNA-binding domain superfamily/Winged helix DNA-binding domain"/>
    <property type="match status" value="1"/>
</dbReference>
<evidence type="ECO:0000313" key="6">
    <source>
        <dbReference type="Proteomes" id="UP000199076"/>
    </source>
</evidence>
<keyword evidence="2" id="KW-0804">Transcription</keyword>
<evidence type="ECO:0000313" key="5">
    <source>
        <dbReference type="EMBL" id="SDG00735.1"/>
    </source>
</evidence>